<sequence length="89" mass="10398">MRNTQVQLEWNVDVKKKYDTMIAKMPMFHRSIAKEVVDKKAVINAQERGADKIEEADVVRAFLTEVPKAFYSLMIRIMDEVGFDAKKYE</sequence>
<dbReference type="Pfam" id="PF11084">
    <property type="entry name" value="DUF2621"/>
    <property type="match status" value="1"/>
</dbReference>
<reference evidence="1" key="1">
    <citation type="submission" date="2018-06" db="EMBL/GenBank/DDBJ databases">
        <authorList>
            <person name="Zhirakovskaya E."/>
        </authorList>
    </citation>
    <scope>NUCLEOTIDE SEQUENCE</scope>
</reference>
<accession>A0A3B1DJ14</accession>
<proteinExistence type="predicted"/>
<gene>
    <name evidence="1" type="ORF">MNBD_UNCLBAC01-691</name>
</gene>
<name>A0A3B1DJ14_9ZZZZ</name>
<organism evidence="1">
    <name type="scientific">hydrothermal vent metagenome</name>
    <dbReference type="NCBI Taxonomy" id="652676"/>
    <lineage>
        <taxon>unclassified sequences</taxon>
        <taxon>metagenomes</taxon>
        <taxon>ecological metagenomes</taxon>
    </lineage>
</organism>
<evidence type="ECO:0000313" key="1">
    <source>
        <dbReference type="EMBL" id="VAX34950.1"/>
    </source>
</evidence>
<protein>
    <submittedName>
        <fullName evidence="1">Uncharacterized protein</fullName>
    </submittedName>
</protein>
<dbReference type="AlphaFoldDB" id="A0A3B1DJ14"/>
<dbReference type="EMBL" id="UOGJ01000020">
    <property type="protein sequence ID" value="VAX34950.1"/>
    <property type="molecule type" value="Genomic_DNA"/>
</dbReference>
<dbReference type="InterPro" id="IPR020203">
    <property type="entry name" value="YneK"/>
</dbReference>